<sequence length="653" mass="72848">MVNSTVVPFLNRFSNLNLSNVSFFNSSIRQAVNQGHHLKALLLFRQMKQNGLEPNNFTFPFVAKACANLSNARHSLFVHAHTIKSPYNSDVYVRTALIDMYVKCDQLDYALALFEEMPKRDVTAWNAIIVGFMEVGYFDRVAYLFNRMKFDGVRPDSVSVMWLTQLTSSVKDVMLLSSVHGLGIKTGLEFNVSVANTWIAAYAKCGNPAAAEMVFDGIDLCYLTVVSWNSMISGCAYAGEGCKAMEIYQRMLVSGFSPDLGTILNLLGSFVKPEALYQGKLIHCHGIHLGCNSDISVLNTLIYMYSRCAEISSSRSVFDSMMDRTCVSWTAMIAGYAERGDLDKAIALFHEMEVVGEKPDLVTVMHVISACGLVGALEMGRWIDEYALSRGFKSDATICNTLLDMYAKCGSIIDAEQLFSTMSERTVVSWTTMIAGYALNGKSREALNYFKLMLKSGLKPNRITFLSVLQACVHAGLLEEGQECFDTMTKVYKINASLDHYSCMADLLGRRGKVKEALHYVQNMPVEPDAGIWAALLCACKNHRNVDIGEYAAYRLFQVEPHAAAPYVEMANIYASAGRWEGVALVRTKMKSNQVSKYPGESIIQVNGKSYTFRVEDRSHPEGFLIFKLLNILALHFKDEFDFSLYSMVLVSE</sequence>
<evidence type="ECO:0000313" key="1">
    <source>
        <dbReference type="EMBL" id="KAI5672748.1"/>
    </source>
</evidence>
<proteinExistence type="predicted"/>
<dbReference type="EMBL" id="CM044703">
    <property type="protein sequence ID" value="KAI5672748.1"/>
    <property type="molecule type" value="Genomic_DNA"/>
</dbReference>
<protein>
    <submittedName>
        <fullName evidence="1">Uncharacterized protein</fullName>
    </submittedName>
</protein>
<dbReference type="Proteomes" id="UP001060085">
    <property type="component" value="Linkage Group LG03"/>
</dbReference>
<reference evidence="2" key="1">
    <citation type="journal article" date="2023" name="Nat. Plants">
        <title>Single-cell RNA sequencing provides a high-resolution roadmap for understanding the multicellular compartmentation of specialized metabolism.</title>
        <authorList>
            <person name="Sun S."/>
            <person name="Shen X."/>
            <person name="Li Y."/>
            <person name="Li Y."/>
            <person name="Wang S."/>
            <person name="Li R."/>
            <person name="Zhang H."/>
            <person name="Shen G."/>
            <person name="Guo B."/>
            <person name="Wei J."/>
            <person name="Xu J."/>
            <person name="St-Pierre B."/>
            <person name="Chen S."/>
            <person name="Sun C."/>
        </authorList>
    </citation>
    <scope>NUCLEOTIDE SEQUENCE [LARGE SCALE GENOMIC DNA]</scope>
</reference>
<accession>A0ACC0BJF8</accession>
<evidence type="ECO:0000313" key="2">
    <source>
        <dbReference type="Proteomes" id="UP001060085"/>
    </source>
</evidence>
<gene>
    <name evidence="1" type="ORF">M9H77_13112</name>
</gene>
<keyword evidence="2" id="KW-1185">Reference proteome</keyword>
<comment type="caution">
    <text evidence="1">The sequence shown here is derived from an EMBL/GenBank/DDBJ whole genome shotgun (WGS) entry which is preliminary data.</text>
</comment>
<name>A0ACC0BJF8_CATRO</name>
<organism evidence="1 2">
    <name type="scientific">Catharanthus roseus</name>
    <name type="common">Madagascar periwinkle</name>
    <name type="synonym">Vinca rosea</name>
    <dbReference type="NCBI Taxonomy" id="4058"/>
    <lineage>
        <taxon>Eukaryota</taxon>
        <taxon>Viridiplantae</taxon>
        <taxon>Streptophyta</taxon>
        <taxon>Embryophyta</taxon>
        <taxon>Tracheophyta</taxon>
        <taxon>Spermatophyta</taxon>
        <taxon>Magnoliopsida</taxon>
        <taxon>eudicotyledons</taxon>
        <taxon>Gunneridae</taxon>
        <taxon>Pentapetalae</taxon>
        <taxon>asterids</taxon>
        <taxon>lamiids</taxon>
        <taxon>Gentianales</taxon>
        <taxon>Apocynaceae</taxon>
        <taxon>Rauvolfioideae</taxon>
        <taxon>Vinceae</taxon>
        <taxon>Catharanthinae</taxon>
        <taxon>Catharanthus</taxon>
    </lineage>
</organism>